<dbReference type="InterPro" id="IPR013126">
    <property type="entry name" value="Hsp_70_fam"/>
</dbReference>
<dbReference type="FunFam" id="3.30.30.30:FF:000005">
    <property type="entry name" value="Heat shock protein ssb1"/>
    <property type="match status" value="1"/>
</dbReference>
<dbReference type="InterPro" id="IPR029048">
    <property type="entry name" value="HSP70_C_sf"/>
</dbReference>
<dbReference type="FunFam" id="3.30.420.40:FF:000172">
    <property type="entry name" value="Heat shock 70 kDa protein"/>
    <property type="match status" value="2"/>
</dbReference>
<organism evidence="10 11">
    <name type="scientific">Polytolypa hystricis (strain UAMH7299)</name>
    <dbReference type="NCBI Taxonomy" id="1447883"/>
    <lineage>
        <taxon>Eukaryota</taxon>
        <taxon>Fungi</taxon>
        <taxon>Dikarya</taxon>
        <taxon>Ascomycota</taxon>
        <taxon>Pezizomycotina</taxon>
        <taxon>Eurotiomycetes</taxon>
        <taxon>Eurotiomycetidae</taxon>
        <taxon>Onygenales</taxon>
        <taxon>Onygenales incertae sedis</taxon>
        <taxon>Polytolypa</taxon>
    </lineage>
</organism>
<keyword evidence="5" id="KW-0378">Hydrolase</keyword>
<dbReference type="Gene3D" id="3.90.640.10">
    <property type="entry name" value="Actin, Chain A, domain 4"/>
    <property type="match status" value="1"/>
</dbReference>
<keyword evidence="7" id="KW-0143">Chaperone</keyword>
<dbReference type="SUPFAM" id="SSF100934">
    <property type="entry name" value="Heat shock protein 70kD (HSP70), C-terminal subdomain"/>
    <property type="match status" value="1"/>
</dbReference>
<comment type="subcellular location">
    <subcellularLocation>
        <location evidence="1">Cytoplasm</location>
    </subcellularLocation>
</comment>
<dbReference type="Gene3D" id="2.60.34.10">
    <property type="entry name" value="Substrate Binding Domain Of DNAk, Chain A, domain 1"/>
    <property type="match status" value="1"/>
</dbReference>
<dbReference type="Gene3D" id="1.20.1270.10">
    <property type="match status" value="1"/>
</dbReference>
<evidence type="ECO:0000313" key="11">
    <source>
        <dbReference type="Proteomes" id="UP000224634"/>
    </source>
</evidence>
<evidence type="ECO:0000256" key="5">
    <source>
        <dbReference type="ARBA" id="ARBA00022801"/>
    </source>
</evidence>
<dbReference type="STRING" id="1447883.A0A2B7YB76"/>
<dbReference type="GO" id="GO:0005737">
    <property type="term" value="C:cytoplasm"/>
    <property type="evidence" value="ECO:0007669"/>
    <property type="project" value="UniProtKB-SubCell"/>
</dbReference>
<comment type="similarity">
    <text evidence="9">Belongs to the heat shock protein 70 family.</text>
</comment>
<protein>
    <recommendedName>
        <fullName evidence="2">non-chaperonin molecular chaperone ATPase</fullName>
        <ecNumber evidence="2">3.6.4.10</ecNumber>
    </recommendedName>
</protein>
<dbReference type="FunFam" id="2.60.34.10:FF:000004">
    <property type="entry name" value="Heat shock protein SSB1"/>
    <property type="match status" value="1"/>
</dbReference>
<dbReference type="FunFam" id="3.90.640.10:FF:000002">
    <property type="entry name" value="Heat shock 70 kDa"/>
    <property type="match status" value="1"/>
</dbReference>
<evidence type="ECO:0000256" key="9">
    <source>
        <dbReference type="RuleBase" id="RU003322"/>
    </source>
</evidence>
<comment type="catalytic activity">
    <reaction evidence="8">
        <text>ATP + H2O = ADP + phosphate + H(+)</text>
        <dbReference type="Rhea" id="RHEA:13065"/>
        <dbReference type="ChEBI" id="CHEBI:15377"/>
        <dbReference type="ChEBI" id="CHEBI:15378"/>
        <dbReference type="ChEBI" id="CHEBI:30616"/>
        <dbReference type="ChEBI" id="CHEBI:43474"/>
        <dbReference type="ChEBI" id="CHEBI:456216"/>
        <dbReference type="EC" id="3.6.4.10"/>
    </reaction>
</comment>
<dbReference type="PANTHER" id="PTHR19375">
    <property type="entry name" value="HEAT SHOCK PROTEIN 70KDA"/>
    <property type="match status" value="1"/>
</dbReference>
<dbReference type="Proteomes" id="UP000224634">
    <property type="component" value="Unassembled WGS sequence"/>
</dbReference>
<name>A0A2B7YB76_POLH7</name>
<evidence type="ECO:0000256" key="2">
    <source>
        <dbReference type="ARBA" id="ARBA00012554"/>
    </source>
</evidence>
<dbReference type="GO" id="GO:0140662">
    <property type="term" value="F:ATP-dependent protein folding chaperone"/>
    <property type="evidence" value="ECO:0007669"/>
    <property type="project" value="InterPro"/>
</dbReference>
<keyword evidence="4 9" id="KW-0547">Nucleotide-binding</keyword>
<gene>
    <name evidence="10" type="ORF">AJ80_04485</name>
</gene>
<dbReference type="InterPro" id="IPR029047">
    <property type="entry name" value="HSP70_peptide-bd_sf"/>
</dbReference>
<sequence>MSDEVYEGAVGIDLGTTYSCVANYEGTNVEIIANEQGSFTTPSFVSFTDEERLIGEAAKNQAAMNPENTIFDIKRLIGRRFEDPIVKKDVESWPFKVVDQGGNPMVQVEYLKETKTFSPQEISSMVLMKMKEVAETKLGKKVSKAVVTVPAYFNDNQRQATKDAGAIAGLNVLRIINEPTAAAIAYGLGSGRSEKERNVLIYDLGGGTFDVSLLNIQGGVFTVKATAGDTHLGGQDFDTNLLDHFKKEFQRKTKKDLGSDARALRRLRTACERAKRTLSNATQTTIEIDSLFDGEDFNAQITRARFEDLNAKAFAGTLDPVQQVLKDAAIDKSKVDEIVLVGGSTRIPRIQKLLSDFFDGKKLEKSINPDEAVAYGAAVQAGILSGAATSAETSDLLLLDVVPLSLGVAMEGNIFAPVVARGQTVPTIKKRTFTTVVDNQTTVQFPVFQGERTNCEDNTSLGEFTLAPIPPMKAGEAALEVVFEVDVNGILKVTATEKSSGRTANITISNAVGKLSTTEIEQMIDDAAKFKTSDEAFSKKFESRQQLESYISRVEEIISDPTMSLKIKRGNKDKIESALSDAMAQLEIEDSSPEDLKKKELALKRLITKAMATR</sequence>
<evidence type="ECO:0000313" key="10">
    <source>
        <dbReference type="EMBL" id="PGH18515.1"/>
    </source>
</evidence>
<accession>A0A2B7YB76</accession>
<dbReference type="SUPFAM" id="SSF100920">
    <property type="entry name" value="Heat shock protein 70kD (HSP70), peptide-binding domain"/>
    <property type="match status" value="1"/>
</dbReference>
<dbReference type="PRINTS" id="PR00301">
    <property type="entry name" value="HEATSHOCK70"/>
</dbReference>
<dbReference type="PROSITE" id="PS01036">
    <property type="entry name" value="HSP70_3"/>
    <property type="match status" value="1"/>
</dbReference>
<dbReference type="PROSITE" id="PS00329">
    <property type="entry name" value="HSP70_2"/>
    <property type="match status" value="1"/>
</dbReference>
<keyword evidence="11" id="KW-1185">Reference proteome</keyword>
<evidence type="ECO:0000256" key="7">
    <source>
        <dbReference type="ARBA" id="ARBA00023186"/>
    </source>
</evidence>
<dbReference type="Gene3D" id="3.30.420.40">
    <property type="match status" value="2"/>
</dbReference>
<proteinExistence type="inferred from homology"/>
<comment type="caution">
    <text evidence="10">The sequence shown here is derived from an EMBL/GenBank/DDBJ whole genome shotgun (WGS) entry which is preliminary data.</text>
</comment>
<evidence type="ECO:0000256" key="8">
    <source>
        <dbReference type="ARBA" id="ARBA00048056"/>
    </source>
</evidence>
<reference evidence="10 11" key="1">
    <citation type="submission" date="2017-10" db="EMBL/GenBank/DDBJ databases">
        <title>Comparative genomics in systemic dimorphic fungi from Ajellomycetaceae.</title>
        <authorList>
            <person name="Munoz J.F."/>
            <person name="Mcewen J.G."/>
            <person name="Clay O.K."/>
            <person name="Cuomo C.A."/>
        </authorList>
    </citation>
    <scope>NUCLEOTIDE SEQUENCE [LARGE SCALE GENOMIC DNA]</scope>
    <source>
        <strain evidence="10 11">UAMH7299</strain>
    </source>
</reference>
<keyword evidence="6 9" id="KW-0067">ATP-binding</keyword>
<dbReference type="AlphaFoldDB" id="A0A2B7YB76"/>
<dbReference type="InterPro" id="IPR043129">
    <property type="entry name" value="ATPase_NBD"/>
</dbReference>
<dbReference type="SUPFAM" id="SSF53067">
    <property type="entry name" value="Actin-like ATPase domain"/>
    <property type="match status" value="2"/>
</dbReference>
<dbReference type="NCBIfam" id="NF001413">
    <property type="entry name" value="PRK00290.1"/>
    <property type="match status" value="1"/>
</dbReference>
<keyword evidence="3" id="KW-0963">Cytoplasm</keyword>
<dbReference type="FunFam" id="1.20.1270.10:FF:000014">
    <property type="entry name" value="Heat shock protein 70"/>
    <property type="match status" value="1"/>
</dbReference>
<dbReference type="EMBL" id="PDNA01000057">
    <property type="protein sequence ID" value="PGH18515.1"/>
    <property type="molecule type" value="Genomic_DNA"/>
</dbReference>
<evidence type="ECO:0000256" key="4">
    <source>
        <dbReference type="ARBA" id="ARBA00022741"/>
    </source>
</evidence>
<dbReference type="EC" id="3.6.4.10" evidence="2"/>
<evidence type="ECO:0000256" key="1">
    <source>
        <dbReference type="ARBA" id="ARBA00004496"/>
    </source>
</evidence>
<dbReference type="Gene3D" id="3.30.30.30">
    <property type="match status" value="1"/>
</dbReference>
<dbReference type="Pfam" id="PF00012">
    <property type="entry name" value="HSP70"/>
    <property type="match status" value="1"/>
</dbReference>
<dbReference type="FunFam" id="3.30.420.40:FF:000026">
    <property type="entry name" value="Heat shock protein 70"/>
    <property type="match status" value="1"/>
</dbReference>
<dbReference type="GO" id="GO:0016787">
    <property type="term" value="F:hydrolase activity"/>
    <property type="evidence" value="ECO:0007669"/>
    <property type="project" value="UniProtKB-KW"/>
</dbReference>
<evidence type="ECO:0000256" key="6">
    <source>
        <dbReference type="ARBA" id="ARBA00022840"/>
    </source>
</evidence>
<dbReference type="OrthoDB" id="2401965at2759"/>
<dbReference type="InterPro" id="IPR018181">
    <property type="entry name" value="Heat_shock_70_CS"/>
</dbReference>
<dbReference type="PROSITE" id="PS00297">
    <property type="entry name" value="HSP70_1"/>
    <property type="match status" value="1"/>
</dbReference>
<evidence type="ECO:0000256" key="3">
    <source>
        <dbReference type="ARBA" id="ARBA00022490"/>
    </source>
</evidence>
<dbReference type="GO" id="GO:0005524">
    <property type="term" value="F:ATP binding"/>
    <property type="evidence" value="ECO:0007669"/>
    <property type="project" value="UniProtKB-KW"/>
</dbReference>